<gene>
    <name evidence="2" type="ORF">FHR21_003805</name>
</gene>
<dbReference type="CDD" id="cd00093">
    <property type="entry name" value="HTH_XRE"/>
    <property type="match status" value="1"/>
</dbReference>
<dbReference type="SUPFAM" id="SSF47413">
    <property type="entry name" value="lambda repressor-like DNA-binding domains"/>
    <property type="match status" value="1"/>
</dbReference>
<dbReference type="InterPro" id="IPR001387">
    <property type="entry name" value="Cro/C1-type_HTH"/>
</dbReference>
<dbReference type="GO" id="GO:0003677">
    <property type="term" value="F:DNA binding"/>
    <property type="evidence" value="ECO:0007669"/>
    <property type="project" value="InterPro"/>
</dbReference>
<dbReference type="Pfam" id="PF01381">
    <property type="entry name" value="HTH_3"/>
    <property type="match status" value="1"/>
</dbReference>
<dbReference type="AlphaFoldDB" id="A0A7W9ETP1"/>
<protein>
    <submittedName>
        <fullName evidence="2">Transcriptional regulator with XRE-family HTH domain</fullName>
    </submittedName>
</protein>
<comment type="caution">
    <text evidence="2">The sequence shown here is derived from an EMBL/GenBank/DDBJ whole genome shotgun (WGS) entry which is preliminary data.</text>
</comment>
<evidence type="ECO:0000259" key="1">
    <source>
        <dbReference type="PROSITE" id="PS50943"/>
    </source>
</evidence>
<evidence type="ECO:0000313" key="2">
    <source>
        <dbReference type="EMBL" id="MBB5708420.1"/>
    </source>
</evidence>
<proteinExistence type="predicted"/>
<dbReference type="Proteomes" id="UP000537161">
    <property type="component" value="Unassembled WGS sequence"/>
</dbReference>
<accession>A0A7W9ETP1</accession>
<organism evidence="2 3">
    <name type="scientific">Sphingopyxis panaciterrulae</name>
    <dbReference type="NCBI Taxonomy" id="462372"/>
    <lineage>
        <taxon>Bacteria</taxon>
        <taxon>Pseudomonadati</taxon>
        <taxon>Pseudomonadota</taxon>
        <taxon>Alphaproteobacteria</taxon>
        <taxon>Sphingomonadales</taxon>
        <taxon>Sphingomonadaceae</taxon>
        <taxon>Sphingopyxis</taxon>
    </lineage>
</organism>
<reference evidence="2 3" key="1">
    <citation type="submission" date="2020-08" db="EMBL/GenBank/DDBJ databases">
        <title>Genomic Encyclopedia of Type Strains, Phase IV (KMG-IV): sequencing the most valuable type-strain genomes for metagenomic binning, comparative biology and taxonomic classification.</title>
        <authorList>
            <person name="Goeker M."/>
        </authorList>
    </citation>
    <scope>NUCLEOTIDE SEQUENCE [LARGE SCALE GENOMIC DNA]</scope>
    <source>
        <strain evidence="2 3">DSM 27163</strain>
    </source>
</reference>
<evidence type="ECO:0000313" key="3">
    <source>
        <dbReference type="Proteomes" id="UP000537161"/>
    </source>
</evidence>
<dbReference type="PROSITE" id="PS50943">
    <property type="entry name" value="HTH_CROC1"/>
    <property type="match status" value="1"/>
</dbReference>
<name>A0A7W9ETP1_9SPHN</name>
<dbReference type="Gene3D" id="1.10.260.40">
    <property type="entry name" value="lambda repressor-like DNA-binding domains"/>
    <property type="match status" value="1"/>
</dbReference>
<dbReference type="RefSeq" id="WP_184101141.1">
    <property type="nucleotide sequence ID" value="NZ_JACIJH010000018.1"/>
</dbReference>
<dbReference type="EMBL" id="JACIJH010000018">
    <property type="protein sequence ID" value="MBB5708420.1"/>
    <property type="molecule type" value="Genomic_DNA"/>
</dbReference>
<sequence length="69" mass="7721">MVDQLVRERKDQGLSQEAVAARLGKPQQYVSRYEVGERRLDMVEFLDAAKALNVDGLKIAAEGMKKSRG</sequence>
<dbReference type="InterPro" id="IPR010982">
    <property type="entry name" value="Lambda_DNA-bd_dom_sf"/>
</dbReference>
<feature type="domain" description="HTH cro/C1-type" evidence="1">
    <location>
        <begin position="5"/>
        <end position="59"/>
    </location>
</feature>
<keyword evidence="3" id="KW-1185">Reference proteome</keyword>
<dbReference type="SMART" id="SM00530">
    <property type="entry name" value="HTH_XRE"/>
    <property type="match status" value="1"/>
</dbReference>